<reference evidence="1 2" key="1">
    <citation type="submission" date="2021-01" db="EMBL/GenBank/DDBJ databases">
        <title>Genome public.</title>
        <authorList>
            <person name="Liu C."/>
            <person name="Sun Q."/>
        </authorList>
    </citation>
    <scope>NUCLEOTIDE SEQUENCE [LARGE SCALE GENOMIC DNA]</scope>
    <source>
        <strain evidence="1 2">YIM B02515</strain>
    </source>
</reference>
<dbReference type="RefSeq" id="WP_202749902.1">
    <property type="nucleotide sequence ID" value="NZ_JAESWC010000012.1"/>
</dbReference>
<organism evidence="1 2">
    <name type="scientific">Clostridium rhizosphaerae</name>
    <dbReference type="NCBI Taxonomy" id="2803861"/>
    <lineage>
        <taxon>Bacteria</taxon>
        <taxon>Bacillati</taxon>
        <taxon>Bacillota</taxon>
        <taxon>Clostridia</taxon>
        <taxon>Eubacteriales</taxon>
        <taxon>Clostridiaceae</taxon>
        <taxon>Clostridium</taxon>
    </lineage>
</organism>
<sequence length="259" mass="29571">MRIEIKNINGKIIASSAGEKEVSLIYNGNYSIGDKLIFNFGDYKYAFANIGEHIIESLVYAPESKFEYDIPFGEKLTAYHPEAFQGDIHKITLRAANNDEISQYRNLALNGLDKHMDVNYYPHAYASIVTRNESCFEPRNAIDGCKDNSSHGHYPYHSWGGGLRDDLEFILYFGREVQVDKIVLYLRADYKDDHDTNWKTGVFEFSDGSRMPITMIKTAEPQEYGFDTKTISWIKLTEIRRPVSSAFAALTQIEVYGKG</sequence>
<keyword evidence="2" id="KW-1185">Reference proteome</keyword>
<name>A0ABS1TGU2_9CLOT</name>
<proteinExistence type="predicted"/>
<dbReference type="SUPFAM" id="SSF49785">
    <property type="entry name" value="Galactose-binding domain-like"/>
    <property type="match status" value="1"/>
</dbReference>
<evidence type="ECO:0000313" key="1">
    <source>
        <dbReference type="EMBL" id="MBL4937148.1"/>
    </source>
</evidence>
<evidence type="ECO:0000313" key="2">
    <source>
        <dbReference type="Proteomes" id="UP000632377"/>
    </source>
</evidence>
<protein>
    <submittedName>
        <fullName evidence="1">Carbohydrate-binding protein</fullName>
    </submittedName>
</protein>
<gene>
    <name evidence="1" type="ORF">JK636_15465</name>
</gene>
<dbReference type="Proteomes" id="UP000632377">
    <property type="component" value="Unassembled WGS sequence"/>
</dbReference>
<dbReference type="EMBL" id="JAESWC010000012">
    <property type="protein sequence ID" value="MBL4937148.1"/>
    <property type="molecule type" value="Genomic_DNA"/>
</dbReference>
<accession>A0ABS1TGU2</accession>
<dbReference type="InterPro" id="IPR008979">
    <property type="entry name" value="Galactose-bd-like_sf"/>
</dbReference>
<comment type="caution">
    <text evidence="1">The sequence shown here is derived from an EMBL/GenBank/DDBJ whole genome shotgun (WGS) entry which is preliminary data.</text>
</comment>